<dbReference type="Proteomes" id="UP000830115">
    <property type="component" value="Chromosome"/>
</dbReference>
<comment type="similarity">
    <text evidence="1">Belongs to the CRISPR-associated protein Cas6/Cse3/CasE family.</text>
</comment>
<proteinExistence type="inferred from homology"/>
<evidence type="ECO:0000313" key="5">
    <source>
        <dbReference type="EMBL" id="UQA90758.1"/>
    </source>
</evidence>
<gene>
    <name evidence="5" type="ORF">K9S39_01630</name>
</gene>
<feature type="domain" description="CRISPR associated protein Cas6 C-terminal" evidence="4">
    <location>
        <begin position="120"/>
        <end position="240"/>
    </location>
</feature>
<dbReference type="CDD" id="cd21140">
    <property type="entry name" value="Cas6_I-like"/>
    <property type="match status" value="1"/>
</dbReference>
<dbReference type="Pfam" id="PF01881">
    <property type="entry name" value="Cas_Cas6_C"/>
    <property type="match status" value="1"/>
</dbReference>
<dbReference type="EMBL" id="CP086322">
    <property type="protein sequence ID" value="UQA90758.1"/>
    <property type="molecule type" value="Genomic_DNA"/>
</dbReference>
<name>A0ABY4LZ68_9ACTN</name>
<evidence type="ECO:0000256" key="1">
    <source>
        <dbReference type="ARBA" id="ARBA00005937"/>
    </source>
</evidence>
<dbReference type="Gene3D" id="3.30.70.1900">
    <property type="match status" value="1"/>
</dbReference>
<evidence type="ECO:0000313" key="6">
    <source>
        <dbReference type="Proteomes" id="UP000830115"/>
    </source>
</evidence>
<evidence type="ECO:0000256" key="2">
    <source>
        <dbReference type="ARBA" id="ARBA00022884"/>
    </source>
</evidence>
<dbReference type="PANTHER" id="PTHR36984">
    <property type="entry name" value="CRISPR-ASSOCIATED ENDORIBONUCLEASE CAS6 1"/>
    <property type="match status" value="1"/>
</dbReference>
<dbReference type="PANTHER" id="PTHR36984:SF1">
    <property type="entry name" value="CRISPR-ASSOCIATED ENDORIBONUCLEASE CAS6 1"/>
    <property type="match status" value="1"/>
</dbReference>
<organism evidence="5 6">
    <name type="scientific">Streptomyces halobius</name>
    <dbReference type="NCBI Taxonomy" id="2879846"/>
    <lineage>
        <taxon>Bacteria</taxon>
        <taxon>Bacillati</taxon>
        <taxon>Actinomycetota</taxon>
        <taxon>Actinomycetes</taxon>
        <taxon>Kitasatosporales</taxon>
        <taxon>Streptomycetaceae</taxon>
        <taxon>Streptomyces</taxon>
    </lineage>
</organism>
<keyword evidence="2" id="KW-0694">RNA-binding</keyword>
<evidence type="ECO:0000256" key="3">
    <source>
        <dbReference type="ARBA" id="ARBA00023118"/>
    </source>
</evidence>
<keyword evidence="3" id="KW-0051">Antiviral defense</keyword>
<dbReference type="RefSeq" id="WP_248861525.1">
    <property type="nucleotide sequence ID" value="NZ_CP086322.1"/>
</dbReference>
<reference evidence="5" key="1">
    <citation type="submission" date="2021-10" db="EMBL/GenBank/DDBJ databases">
        <title>Streptomyces nigrumlapis sp.nov.,an antimicrobial producing actinobacterium isolated from Black Gobi rocks.</title>
        <authorList>
            <person name="Wen Y."/>
            <person name="Zhang W."/>
            <person name="Liu X.G."/>
        </authorList>
    </citation>
    <scope>NUCLEOTIDE SEQUENCE</scope>
    <source>
        <strain evidence="5">ST13-2-2</strain>
    </source>
</reference>
<protein>
    <recommendedName>
        <fullName evidence="4">CRISPR associated protein Cas6 C-terminal domain-containing protein</fullName>
    </recommendedName>
</protein>
<accession>A0ABY4LZ68</accession>
<keyword evidence="6" id="KW-1185">Reference proteome</keyword>
<dbReference type="InterPro" id="IPR049435">
    <property type="entry name" value="Cas_Cas6_C"/>
</dbReference>
<sequence>MRLQVAVTTVASELPWAGVLAPGRGVVYDLLARCAPELDRRLHEEGMGPHGMAPFGYGAPVFPSARRRRGRYAAGGGGVVEFGSPVPEVVEALAAGFTSRELLDWGGVAFRLTGVSAVEQPAFSSGRVRWRTATPVVMKGSGRDESGALGPRQAWVLPAEPEWPVYMQGNLRRKAETLGLDPGVELEAVSWIGPKRSFAVGSGMKPGAEVEVELSGPPETLRALWSWGLGQANSAGFGWVRA</sequence>
<evidence type="ECO:0000259" key="4">
    <source>
        <dbReference type="Pfam" id="PF01881"/>
    </source>
</evidence>
<dbReference type="InterPro" id="IPR010156">
    <property type="entry name" value="CRISPR-assoc_prot_Cas6"/>
</dbReference>